<dbReference type="AlphaFoldDB" id="A0A9P5XFG9"/>
<dbReference type="Gene3D" id="3.80.10.10">
    <property type="entry name" value="Ribonuclease Inhibitor"/>
    <property type="match status" value="1"/>
</dbReference>
<comment type="caution">
    <text evidence="1">The sequence shown here is derived from an EMBL/GenBank/DDBJ whole genome shotgun (WGS) entry which is preliminary data.</text>
</comment>
<dbReference type="Proteomes" id="UP000807342">
    <property type="component" value="Unassembled WGS sequence"/>
</dbReference>
<evidence type="ECO:0000313" key="1">
    <source>
        <dbReference type="EMBL" id="KAF9448520.1"/>
    </source>
</evidence>
<reference evidence="1" key="1">
    <citation type="submission" date="2020-11" db="EMBL/GenBank/DDBJ databases">
        <authorList>
            <consortium name="DOE Joint Genome Institute"/>
            <person name="Ahrendt S."/>
            <person name="Riley R."/>
            <person name="Andreopoulos W."/>
            <person name="Labutti K."/>
            <person name="Pangilinan J."/>
            <person name="Ruiz-Duenas F.J."/>
            <person name="Barrasa J.M."/>
            <person name="Sanchez-Garcia M."/>
            <person name="Camarero S."/>
            <person name="Miyauchi S."/>
            <person name="Serrano A."/>
            <person name="Linde D."/>
            <person name="Babiker R."/>
            <person name="Drula E."/>
            <person name="Ayuso-Fernandez I."/>
            <person name="Pacheco R."/>
            <person name="Padilla G."/>
            <person name="Ferreira P."/>
            <person name="Barriuso J."/>
            <person name="Kellner H."/>
            <person name="Castanera R."/>
            <person name="Alfaro M."/>
            <person name="Ramirez L."/>
            <person name="Pisabarro A.G."/>
            <person name="Kuo A."/>
            <person name="Tritt A."/>
            <person name="Lipzen A."/>
            <person name="He G."/>
            <person name="Yan M."/>
            <person name="Ng V."/>
            <person name="Cullen D."/>
            <person name="Martin F."/>
            <person name="Rosso M.-N."/>
            <person name="Henrissat B."/>
            <person name="Hibbett D."/>
            <person name="Martinez A.T."/>
            <person name="Grigoriev I.V."/>
        </authorList>
    </citation>
    <scope>NUCLEOTIDE SEQUENCE</scope>
    <source>
        <strain evidence="1">MF-IS2</strain>
    </source>
</reference>
<keyword evidence="2" id="KW-1185">Reference proteome</keyword>
<sequence>MLAGRRSPTTWQLMPAELLMKVFDVCQTDQRYEQPYGRYKILAMVSSICRRWRDVATSDSRQWSRIHVEVTMVYPALPMLELHVRRSCHWPLEITIGSLSCRGPAKARTSNDEQTEYFQSVLAFLLPYLHRWKTLSIIQTPSMLDAVLILMIHISFQDAKHLERVELYLRTRIEIEDGLMSTIGQAPVLRKLVLQSNPMLFSQPGSRVPSFPSWDRLEHVNFSHRAIFWWELFSLISKCTSAVTVRLEGLVNFNGHHAFPPSPGTTRSLPKLRALHLTSTLDILAPFITSLIYPNIEVLHFTLKPEERQQPLWSLLALILQQMEVLPKYLKVDVEYTLPYPAVTEFFSVSSIPDIPIVQLSLFSNVTWSPKIRALVKHSISSLSRHPGRLTAKQTRLFVGWADPHVMGTHERDCELQDFGVSVDL</sequence>
<evidence type="ECO:0008006" key="3">
    <source>
        <dbReference type="Google" id="ProtNLM"/>
    </source>
</evidence>
<protein>
    <recommendedName>
        <fullName evidence="3">F-box domain-containing protein</fullName>
    </recommendedName>
</protein>
<dbReference type="InterPro" id="IPR032675">
    <property type="entry name" value="LRR_dom_sf"/>
</dbReference>
<name>A0A9P5XFG9_9AGAR</name>
<organism evidence="1 2">
    <name type="scientific">Macrolepiota fuliginosa MF-IS2</name>
    <dbReference type="NCBI Taxonomy" id="1400762"/>
    <lineage>
        <taxon>Eukaryota</taxon>
        <taxon>Fungi</taxon>
        <taxon>Dikarya</taxon>
        <taxon>Basidiomycota</taxon>
        <taxon>Agaricomycotina</taxon>
        <taxon>Agaricomycetes</taxon>
        <taxon>Agaricomycetidae</taxon>
        <taxon>Agaricales</taxon>
        <taxon>Agaricineae</taxon>
        <taxon>Agaricaceae</taxon>
        <taxon>Macrolepiota</taxon>
    </lineage>
</organism>
<dbReference type="SUPFAM" id="SSF52047">
    <property type="entry name" value="RNI-like"/>
    <property type="match status" value="1"/>
</dbReference>
<dbReference type="EMBL" id="MU151158">
    <property type="protein sequence ID" value="KAF9448520.1"/>
    <property type="molecule type" value="Genomic_DNA"/>
</dbReference>
<feature type="non-terminal residue" evidence="1">
    <location>
        <position position="1"/>
    </location>
</feature>
<accession>A0A9P5XFG9</accession>
<dbReference type="OrthoDB" id="3252356at2759"/>
<gene>
    <name evidence="1" type="ORF">P691DRAFT_775338</name>
</gene>
<evidence type="ECO:0000313" key="2">
    <source>
        <dbReference type="Proteomes" id="UP000807342"/>
    </source>
</evidence>
<proteinExistence type="predicted"/>
<dbReference type="Gene3D" id="1.20.1280.50">
    <property type="match status" value="1"/>
</dbReference>